<dbReference type="GO" id="GO:0008477">
    <property type="term" value="F:purine nucleosidase activity"/>
    <property type="evidence" value="ECO:0007669"/>
    <property type="project" value="TreeGrafter"/>
</dbReference>
<dbReference type="Proteomes" id="UP000447355">
    <property type="component" value="Unassembled WGS sequence"/>
</dbReference>
<feature type="chain" id="PRO_5032460790" evidence="3">
    <location>
        <begin position="22"/>
        <end position="380"/>
    </location>
</feature>
<dbReference type="InterPro" id="IPR023186">
    <property type="entry name" value="IUNH"/>
</dbReference>
<evidence type="ECO:0000313" key="5">
    <source>
        <dbReference type="EMBL" id="MYM98982.1"/>
    </source>
</evidence>
<reference evidence="5" key="1">
    <citation type="submission" date="2019-12" db="EMBL/GenBank/DDBJ databases">
        <title>Novel species isolated from a subtropical stream in China.</title>
        <authorList>
            <person name="Lu H."/>
        </authorList>
    </citation>
    <scope>NUCLEOTIDE SEQUENCE [LARGE SCALE GENOMIC DNA]</scope>
    <source>
        <strain evidence="5">FT81W</strain>
    </source>
</reference>
<organism evidence="5 6">
    <name type="scientific">Duganella vulcania</name>
    <dbReference type="NCBI Taxonomy" id="2692166"/>
    <lineage>
        <taxon>Bacteria</taxon>
        <taxon>Pseudomonadati</taxon>
        <taxon>Pseudomonadota</taxon>
        <taxon>Betaproteobacteria</taxon>
        <taxon>Burkholderiales</taxon>
        <taxon>Oxalobacteraceae</taxon>
        <taxon>Telluria group</taxon>
        <taxon>Duganella</taxon>
    </lineage>
</organism>
<dbReference type="EMBL" id="WWCX01000177">
    <property type="protein sequence ID" value="MYM98982.1"/>
    <property type="molecule type" value="Genomic_DNA"/>
</dbReference>
<dbReference type="RefSeq" id="WP_161087750.1">
    <property type="nucleotide sequence ID" value="NZ_WWCX01000177.1"/>
</dbReference>
<dbReference type="AlphaFoldDB" id="A0A845H0B5"/>
<gene>
    <name evidence="5" type="ORF">GTP90_34580</name>
</gene>
<dbReference type="GO" id="GO:0006152">
    <property type="term" value="P:purine nucleoside catabolic process"/>
    <property type="evidence" value="ECO:0007669"/>
    <property type="project" value="TreeGrafter"/>
</dbReference>
<proteinExistence type="predicted"/>
<name>A0A845H0B5_9BURK</name>
<keyword evidence="1 5" id="KW-0378">Hydrolase</keyword>
<accession>A0A845H0B5</accession>
<dbReference type="InterPro" id="IPR001910">
    <property type="entry name" value="Inosine/uridine_hydrolase_dom"/>
</dbReference>
<dbReference type="PANTHER" id="PTHR12304">
    <property type="entry name" value="INOSINE-URIDINE PREFERRING NUCLEOSIDE HYDROLASE"/>
    <property type="match status" value="1"/>
</dbReference>
<dbReference type="SUPFAM" id="SSF53590">
    <property type="entry name" value="Nucleoside hydrolase"/>
    <property type="match status" value="1"/>
</dbReference>
<evidence type="ECO:0000256" key="1">
    <source>
        <dbReference type="ARBA" id="ARBA00022801"/>
    </source>
</evidence>
<dbReference type="Pfam" id="PF01156">
    <property type="entry name" value="IU_nuc_hydro"/>
    <property type="match status" value="1"/>
</dbReference>
<comment type="caution">
    <text evidence="5">The sequence shown here is derived from an EMBL/GenBank/DDBJ whole genome shotgun (WGS) entry which is preliminary data.</text>
</comment>
<dbReference type="GO" id="GO:0005829">
    <property type="term" value="C:cytosol"/>
    <property type="evidence" value="ECO:0007669"/>
    <property type="project" value="TreeGrafter"/>
</dbReference>
<dbReference type="PANTHER" id="PTHR12304:SF4">
    <property type="entry name" value="URIDINE NUCLEOSIDASE"/>
    <property type="match status" value="1"/>
</dbReference>
<dbReference type="Gene3D" id="3.90.245.10">
    <property type="entry name" value="Ribonucleoside hydrolase-like"/>
    <property type="match status" value="1"/>
</dbReference>
<evidence type="ECO:0000256" key="2">
    <source>
        <dbReference type="ARBA" id="ARBA00023295"/>
    </source>
</evidence>
<keyword evidence="3" id="KW-0732">Signal</keyword>
<keyword evidence="2" id="KW-0326">Glycosidase</keyword>
<sequence length="380" mass="41428">MLKRYFLAAACAIALLGAAHATAPTDIPKIIIDSDFGTLNDDGQLLVIAAQLQARGRLRILGLTIVSGNQWLRQEVADALKAVERLGIEQQVGVYAGANYALSHDLAAIRREQQLGAGGDGYLGAWNKPEPLADADLAAPPDGHASHTRVREQSAADFIADSVRRHPGEVTILAVGPLTNIALAVRKHPDIVPLIRQIIYMGGAFDVGGNSTRVAEFNWWFDPEAAREVLRLPVRHVVFPLDVTDTVRIDRRIYERVVYGAARDGIVARLYKQLNGYGYDGRNGFETNPAYSTDVWDTLTLAYLVDPGYAIRSVRRWIDIDVTGGVATGRAIGHAAPRPGLQPATVVKRFDNRRFFRFYVDGLTAPVPVAPPPRSATAAR</sequence>
<evidence type="ECO:0000259" key="4">
    <source>
        <dbReference type="Pfam" id="PF01156"/>
    </source>
</evidence>
<evidence type="ECO:0000256" key="3">
    <source>
        <dbReference type="SAM" id="SignalP"/>
    </source>
</evidence>
<dbReference type="InterPro" id="IPR036452">
    <property type="entry name" value="Ribo_hydro-like"/>
</dbReference>
<feature type="signal peptide" evidence="3">
    <location>
        <begin position="1"/>
        <end position="21"/>
    </location>
</feature>
<evidence type="ECO:0000313" key="6">
    <source>
        <dbReference type="Proteomes" id="UP000447355"/>
    </source>
</evidence>
<feature type="domain" description="Inosine/uridine-preferring nucleoside hydrolase" evidence="4">
    <location>
        <begin position="30"/>
        <end position="356"/>
    </location>
</feature>
<protein>
    <submittedName>
        <fullName evidence="5">Nucleoside hydrolase</fullName>
    </submittedName>
</protein>